<proteinExistence type="predicted"/>
<evidence type="ECO:0000256" key="1">
    <source>
        <dbReference type="ARBA" id="ARBA00023125"/>
    </source>
</evidence>
<dbReference type="InterPro" id="IPR001789">
    <property type="entry name" value="Sig_transdc_resp-reg_receiver"/>
</dbReference>
<feature type="DNA-binding region" description="OmpR/PhoB-type" evidence="3">
    <location>
        <begin position="141"/>
        <end position="236"/>
    </location>
</feature>
<dbReference type="Gene3D" id="1.10.10.10">
    <property type="entry name" value="Winged helix-like DNA-binding domain superfamily/Winged helix DNA-binding domain"/>
    <property type="match status" value="1"/>
</dbReference>
<feature type="modified residue" description="4-aspartylphosphate" evidence="2">
    <location>
        <position position="66"/>
    </location>
</feature>
<dbReference type="GO" id="GO:0003677">
    <property type="term" value="F:DNA binding"/>
    <property type="evidence" value="ECO:0007669"/>
    <property type="project" value="UniProtKB-UniRule"/>
</dbReference>
<dbReference type="Proteomes" id="UP000290870">
    <property type="component" value="Unassembled WGS sequence"/>
</dbReference>
<dbReference type="InterPro" id="IPR001867">
    <property type="entry name" value="OmpR/PhoB-type_DNA-bd"/>
</dbReference>
<dbReference type="SMART" id="SM00448">
    <property type="entry name" value="REC"/>
    <property type="match status" value="1"/>
</dbReference>
<evidence type="ECO:0000313" key="6">
    <source>
        <dbReference type="EMBL" id="RXJ84656.1"/>
    </source>
</evidence>
<evidence type="ECO:0000256" key="3">
    <source>
        <dbReference type="PROSITE-ProRule" id="PRU01091"/>
    </source>
</evidence>
<dbReference type="AlphaFoldDB" id="A0A4Q0ZLW5"/>
<dbReference type="PROSITE" id="PS51755">
    <property type="entry name" value="OMPR_PHOB"/>
    <property type="match status" value="1"/>
</dbReference>
<reference evidence="6 7" key="1">
    <citation type="submission" date="2017-10" db="EMBL/GenBank/DDBJ databases">
        <title>Genomics of the genus Arcobacter.</title>
        <authorList>
            <person name="Perez-Cataluna A."/>
            <person name="Figueras M.J."/>
        </authorList>
    </citation>
    <scope>NUCLEOTIDE SEQUENCE [LARGE SCALE GENOMIC DNA]</scope>
    <source>
        <strain evidence="6 7">F26</strain>
    </source>
</reference>
<dbReference type="RefSeq" id="WP_128986117.1">
    <property type="nucleotide sequence ID" value="NZ_PDJZ01000004.1"/>
</dbReference>
<organism evidence="6 7">
    <name type="scientific">Arcobacter cloacae</name>
    <dbReference type="NCBI Taxonomy" id="1054034"/>
    <lineage>
        <taxon>Bacteria</taxon>
        <taxon>Pseudomonadati</taxon>
        <taxon>Campylobacterota</taxon>
        <taxon>Epsilonproteobacteria</taxon>
        <taxon>Campylobacterales</taxon>
        <taxon>Arcobacteraceae</taxon>
        <taxon>Arcobacter</taxon>
    </lineage>
</organism>
<dbReference type="InterPro" id="IPR036388">
    <property type="entry name" value="WH-like_DNA-bd_sf"/>
</dbReference>
<evidence type="ECO:0000313" key="7">
    <source>
        <dbReference type="Proteomes" id="UP000290870"/>
    </source>
</evidence>
<comment type="caution">
    <text evidence="6">The sequence shown here is derived from an EMBL/GenBank/DDBJ whole genome shotgun (WGS) entry which is preliminary data.</text>
</comment>
<dbReference type="Pfam" id="PF00072">
    <property type="entry name" value="Response_reg"/>
    <property type="match status" value="1"/>
</dbReference>
<evidence type="ECO:0000259" key="5">
    <source>
        <dbReference type="PROSITE" id="PS51755"/>
    </source>
</evidence>
<dbReference type="GO" id="GO:0006355">
    <property type="term" value="P:regulation of DNA-templated transcription"/>
    <property type="evidence" value="ECO:0007669"/>
    <property type="project" value="InterPro"/>
</dbReference>
<dbReference type="InterPro" id="IPR011006">
    <property type="entry name" value="CheY-like_superfamily"/>
</dbReference>
<feature type="domain" description="Response regulatory" evidence="4">
    <location>
        <begin position="17"/>
        <end position="131"/>
    </location>
</feature>
<name>A0A4Q0ZLW5_9BACT</name>
<evidence type="ECO:0000259" key="4">
    <source>
        <dbReference type="PROSITE" id="PS50110"/>
    </source>
</evidence>
<dbReference type="PANTHER" id="PTHR43228">
    <property type="entry name" value="TWO-COMPONENT RESPONSE REGULATOR"/>
    <property type="match status" value="1"/>
</dbReference>
<dbReference type="InterPro" id="IPR052048">
    <property type="entry name" value="ST_Response_Regulator"/>
</dbReference>
<keyword evidence="1 3" id="KW-0238">DNA-binding</keyword>
<dbReference type="SUPFAM" id="SSF52172">
    <property type="entry name" value="CheY-like"/>
    <property type="match status" value="1"/>
</dbReference>
<dbReference type="GO" id="GO:0000160">
    <property type="term" value="P:phosphorelay signal transduction system"/>
    <property type="evidence" value="ECO:0007669"/>
    <property type="project" value="InterPro"/>
</dbReference>
<dbReference type="Gene3D" id="3.40.50.2300">
    <property type="match status" value="1"/>
</dbReference>
<gene>
    <name evidence="6" type="ORF">CRU90_04670</name>
</gene>
<dbReference type="OrthoDB" id="9808843at2"/>
<dbReference type="InterPro" id="IPR016032">
    <property type="entry name" value="Sig_transdc_resp-reg_C-effctor"/>
</dbReference>
<dbReference type="CDD" id="cd17536">
    <property type="entry name" value="REC_YesN-like"/>
    <property type="match status" value="1"/>
</dbReference>
<sequence>MQLDKLKDIIIYTKNLNVLYVEDSFSVQQQTMKMLSSFFKNIELANNGKIALEIFEKYDFDLIITDIKMPLLDGIGFIEIIRNLDKKIPIIVLSAHDDKDYFLKSINAGIDGYILKPYTLEQIIQTLANIVEKYDFSVKTKNTIKLKNGFIWDKNTKQLSKDNKIIKLSKLEQKIFDFFISSPQSPSKSYSEIEYHMFDNYEDNTKKLRNLINRLKLKLDYDLFETVYSYGYTLKYEDE</sequence>
<accession>A0A4Q0ZLW5</accession>
<evidence type="ECO:0000256" key="2">
    <source>
        <dbReference type="PROSITE-ProRule" id="PRU00169"/>
    </source>
</evidence>
<dbReference type="EMBL" id="PDJZ01000004">
    <property type="protein sequence ID" value="RXJ84656.1"/>
    <property type="molecule type" value="Genomic_DNA"/>
</dbReference>
<feature type="domain" description="OmpR/PhoB-type" evidence="5">
    <location>
        <begin position="141"/>
        <end position="236"/>
    </location>
</feature>
<dbReference type="SUPFAM" id="SSF46894">
    <property type="entry name" value="C-terminal effector domain of the bipartite response regulators"/>
    <property type="match status" value="1"/>
</dbReference>
<protein>
    <submittedName>
        <fullName evidence="6">Response regulator receiver protein</fullName>
    </submittedName>
</protein>
<dbReference type="PANTHER" id="PTHR43228:SF1">
    <property type="entry name" value="TWO-COMPONENT RESPONSE REGULATOR ARR22"/>
    <property type="match status" value="1"/>
</dbReference>
<keyword evidence="2" id="KW-0597">Phosphoprotein</keyword>
<dbReference type="PROSITE" id="PS50110">
    <property type="entry name" value="RESPONSE_REGULATORY"/>
    <property type="match status" value="1"/>
</dbReference>